<dbReference type="InterPro" id="IPR000462">
    <property type="entry name" value="CDP-OH_P_trans"/>
</dbReference>
<dbReference type="Gene3D" id="1.20.120.1760">
    <property type="match status" value="1"/>
</dbReference>
<gene>
    <name evidence="2" type="ORF">K7J14_08080</name>
</gene>
<keyword evidence="3" id="KW-1185">Reference proteome</keyword>
<dbReference type="RefSeq" id="WP_230755112.1">
    <property type="nucleotide sequence ID" value="NZ_JAINWA010000003.1"/>
</dbReference>
<evidence type="ECO:0000313" key="3">
    <source>
        <dbReference type="Proteomes" id="UP001198163"/>
    </source>
</evidence>
<organism evidence="2 3">
    <name type="scientific">Teretinema zuelzerae</name>
    <dbReference type="NCBI Taxonomy" id="156"/>
    <lineage>
        <taxon>Bacteria</taxon>
        <taxon>Pseudomonadati</taxon>
        <taxon>Spirochaetota</taxon>
        <taxon>Spirochaetia</taxon>
        <taxon>Spirochaetales</taxon>
        <taxon>Treponemataceae</taxon>
        <taxon>Teretinema</taxon>
    </lineage>
</organism>
<feature type="transmembrane region" description="Helical" evidence="1">
    <location>
        <begin position="197"/>
        <end position="213"/>
    </location>
</feature>
<feature type="transmembrane region" description="Helical" evidence="1">
    <location>
        <begin position="69"/>
        <end position="88"/>
    </location>
</feature>
<dbReference type="AlphaFoldDB" id="A0AAE3EHD3"/>
<feature type="transmembrane region" description="Helical" evidence="1">
    <location>
        <begin position="143"/>
        <end position="165"/>
    </location>
</feature>
<dbReference type="InterPro" id="IPR043130">
    <property type="entry name" value="CDP-OH_PTrfase_TM_dom"/>
</dbReference>
<evidence type="ECO:0000256" key="1">
    <source>
        <dbReference type="SAM" id="Phobius"/>
    </source>
</evidence>
<dbReference type="GO" id="GO:0008654">
    <property type="term" value="P:phospholipid biosynthetic process"/>
    <property type="evidence" value="ECO:0007669"/>
    <property type="project" value="InterPro"/>
</dbReference>
<comment type="caution">
    <text evidence="2">The sequence shown here is derived from an EMBL/GenBank/DDBJ whole genome shotgun (WGS) entry which is preliminary data.</text>
</comment>
<evidence type="ECO:0000313" key="2">
    <source>
        <dbReference type="EMBL" id="MCD1654662.1"/>
    </source>
</evidence>
<keyword evidence="1" id="KW-0812">Transmembrane</keyword>
<proteinExistence type="predicted"/>
<keyword evidence="1" id="KW-0472">Membrane</keyword>
<dbReference type="Pfam" id="PF01066">
    <property type="entry name" value="CDP-OH_P_transf"/>
    <property type="match status" value="1"/>
</dbReference>
<dbReference type="EMBL" id="JAINWA010000003">
    <property type="protein sequence ID" value="MCD1654662.1"/>
    <property type="molecule type" value="Genomic_DNA"/>
</dbReference>
<sequence>MKYPMKSILASLPPEKRKSDGTITTFILRPLSWPASWFFLALGFTPNMVTALSGLCCLVALFFSFTPYMTLHIAAVVLFFVFGILDCTDGNMARTIGKKNIYGGWVDAAGGYFAYFALIASMAASTNLPGQGKLVVPFLNTDLAAISKIPGIWIWIAFLAVSANLMMRLYHQAFKNAELAAGIQQTPGKEKRFSEEIGITGYMPVLYAAGLFFKQLPWVLILYFAIYGLGFIATFYKIAKKIARR</sequence>
<reference evidence="2" key="1">
    <citation type="submission" date="2021-08" db="EMBL/GenBank/DDBJ databases">
        <title>Comparative analyses of Brucepasteria parasyntrophica and Teretinema zuelzerae.</title>
        <authorList>
            <person name="Song Y."/>
            <person name="Brune A."/>
        </authorList>
    </citation>
    <scope>NUCLEOTIDE SEQUENCE</scope>
    <source>
        <strain evidence="2">DSM 1903</strain>
    </source>
</reference>
<feature type="transmembrane region" description="Helical" evidence="1">
    <location>
        <begin position="219"/>
        <end position="239"/>
    </location>
</feature>
<feature type="transmembrane region" description="Helical" evidence="1">
    <location>
        <begin position="37"/>
        <end position="63"/>
    </location>
</feature>
<dbReference type="GO" id="GO:0016020">
    <property type="term" value="C:membrane"/>
    <property type="evidence" value="ECO:0007669"/>
    <property type="project" value="InterPro"/>
</dbReference>
<protein>
    <submittedName>
        <fullName evidence="2">CDP-alcohol phosphatidyltransferase family protein</fullName>
    </submittedName>
</protein>
<accession>A0AAE3EHD3</accession>
<dbReference type="Proteomes" id="UP001198163">
    <property type="component" value="Unassembled WGS sequence"/>
</dbReference>
<feature type="transmembrane region" description="Helical" evidence="1">
    <location>
        <begin position="100"/>
        <end position="123"/>
    </location>
</feature>
<dbReference type="GO" id="GO:0016780">
    <property type="term" value="F:phosphotransferase activity, for other substituted phosphate groups"/>
    <property type="evidence" value="ECO:0007669"/>
    <property type="project" value="InterPro"/>
</dbReference>
<keyword evidence="1" id="KW-1133">Transmembrane helix</keyword>
<name>A0AAE3EHD3_9SPIR</name>